<accession>D8PWS2</accession>
<sequence length="232" mass="27164">MPSPHTCFYCQVKTEDPKRCARCRLVYYCSKDCQVASWKASHKKSCRPHASLYDEDGNPRTKIKREDKRQLDLDKKLSRWLELWRSAFCTYTTVCLDLANHPPDRANTHCLVIRVQHAPEGEERKSKQFRAVEALIEDRETVEAKVPELAPIVNDPTDLLRPRFLLVLEDDEGHIQRVRLNQWNDLNIPEWRQMPKLQSRMLAQDALSIIVHCINTMEPDDVQKMMRGGRSR</sequence>
<keyword evidence="2 4" id="KW-0863">Zinc-finger</keyword>
<evidence type="ECO:0000256" key="2">
    <source>
        <dbReference type="ARBA" id="ARBA00022771"/>
    </source>
</evidence>
<dbReference type="VEuPathDB" id="FungiDB:SCHCODRAFT_02606277"/>
<gene>
    <name evidence="6" type="ORF">SCHCODRAFT_81354</name>
</gene>
<dbReference type="Pfam" id="PF01753">
    <property type="entry name" value="zf-MYND"/>
    <property type="match status" value="1"/>
</dbReference>
<evidence type="ECO:0000256" key="3">
    <source>
        <dbReference type="ARBA" id="ARBA00022833"/>
    </source>
</evidence>
<dbReference type="RefSeq" id="XP_003035989.1">
    <property type="nucleotide sequence ID" value="XM_003035943.1"/>
</dbReference>
<dbReference type="OMA" id="WITRWRM"/>
<evidence type="ECO:0000259" key="5">
    <source>
        <dbReference type="PROSITE" id="PS50865"/>
    </source>
</evidence>
<keyword evidence="3" id="KW-0862">Zinc</keyword>
<dbReference type="Gene3D" id="6.10.140.2220">
    <property type="match status" value="1"/>
</dbReference>
<feature type="domain" description="MYND-type" evidence="5">
    <location>
        <begin position="7"/>
        <end position="46"/>
    </location>
</feature>
<dbReference type="PROSITE" id="PS50865">
    <property type="entry name" value="ZF_MYND_2"/>
    <property type="match status" value="1"/>
</dbReference>
<dbReference type="AlphaFoldDB" id="D8PWS2"/>
<dbReference type="KEGG" id="scm:SCHCO_02606277"/>
<dbReference type="eggNOG" id="ENOG502SZEZ">
    <property type="taxonomic scope" value="Eukaryota"/>
</dbReference>
<evidence type="ECO:0000313" key="6">
    <source>
        <dbReference type="EMBL" id="EFJ01087.1"/>
    </source>
</evidence>
<protein>
    <submittedName>
        <fullName evidence="6">Expressed protein</fullName>
    </submittedName>
</protein>
<dbReference type="SUPFAM" id="SSF144232">
    <property type="entry name" value="HIT/MYND zinc finger-like"/>
    <property type="match status" value="1"/>
</dbReference>
<dbReference type="GeneID" id="9597419"/>
<keyword evidence="7" id="KW-1185">Reference proteome</keyword>
<evidence type="ECO:0000256" key="4">
    <source>
        <dbReference type="PROSITE-ProRule" id="PRU00134"/>
    </source>
</evidence>
<name>D8PWS2_SCHCM</name>
<dbReference type="EMBL" id="GL377303">
    <property type="protein sequence ID" value="EFJ01087.1"/>
    <property type="molecule type" value="Genomic_DNA"/>
</dbReference>
<dbReference type="Proteomes" id="UP000007431">
    <property type="component" value="Unassembled WGS sequence"/>
</dbReference>
<dbReference type="GO" id="GO:0008270">
    <property type="term" value="F:zinc ion binding"/>
    <property type="evidence" value="ECO:0007669"/>
    <property type="project" value="UniProtKB-KW"/>
</dbReference>
<dbReference type="OrthoDB" id="9922773at2759"/>
<dbReference type="HOGENOM" id="CLU_092131_0_0_1"/>
<evidence type="ECO:0000313" key="7">
    <source>
        <dbReference type="Proteomes" id="UP000007431"/>
    </source>
</evidence>
<evidence type="ECO:0000256" key="1">
    <source>
        <dbReference type="ARBA" id="ARBA00022723"/>
    </source>
</evidence>
<reference evidence="6 7" key="1">
    <citation type="journal article" date="2010" name="Nat. Biotechnol.">
        <title>Genome sequence of the model mushroom Schizophyllum commune.</title>
        <authorList>
            <person name="Ohm R.A."/>
            <person name="de Jong J.F."/>
            <person name="Lugones L.G."/>
            <person name="Aerts A."/>
            <person name="Kothe E."/>
            <person name="Stajich J.E."/>
            <person name="de Vries R.P."/>
            <person name="Record E."/>
            <person name="Levasseur A."/>
            <person name="Baker S.E."/>
            <person name="Bartholomew K.A."/>
            <person name="Coutinho P.M."/>
            <person name="Erdmann S."/>
            <person name="Fowler T.J."/>
            <person name="Gathman A.C."/>
            <person name="Lombard V."/>
            <person name="Henrissat B."/>
            <person name="Knabe N."/>
            <person name="Kuees U."/>
            <person name="Lilly W.W."/>
            <person name="Lindquist E."/>
            <person name="Lucas S."/>
            <person name="Magnuson J.K."/>
            <person name="Piumi F."/>
            <person name="Raudaskoski M."/>
            <person name="Salamov A."/>
            <person name="Schmutz J."/>
            <person name="Schwarze F.W.M.R."/>
            <person name="vanKuyk P.A."/>
            <person name="Horton J.S."/>
            <person name="Grigoriev I.V."/>
            <person name="Woesten H.A.B."/>
        </authorList>
    </citation>
    <scope>NUCLEOTIDE SEQUENCE [LARGE SCALE GENOMIC DNA]</scope>
    <source>
        <strain evidence="7">H4-8 / FGSC 9210</strain>
    </source>
</reference>
<dbReference type="InterPro" id="IPR002893">
    <property type="entry name" value="Znf_MYND"/>
</dbReference>
<keyword evidence="1" id="KW-0479">Metal-binding</keyword>
<dbReference type="InParanoid" id="D8PWS2"/>
<organism evidence="7">
    <name type="scientific">Schizophyllum commune (strain H4-8 / FGSC 9210)</name>
    <name type="common">Split gill fungus</name>
    <dbReference type="NCBI Taxonomy" id="578458"/>
    <lineage>
        <taxon>Eukaryota</taxon>
        <taxon>Fungi</taxon>
        <taxon>Dikarya</taxon>
        <taxon>Basidiomycota</taxon>
        <taxon>Agaricomycotina</taxon>
        <taxon>Agaricomycetes</taxon>
        <taxon>Agaricomycetidae</taxon>
        <taxon>Agaricales</taxon>
        <taxon>Schizophyllaceae</taxon>
        <taxon>Schizophyllum</taxon>
    </lineage>
</organism>
<proteinExistence type="predicted"/>